<sequence length="400" mass="46020">MQRLSESLESWRDVFIIHHFYDVDRDGTRHTCTGCYAHEHAPRHLMRHLPGFMPFYQIQESNIHGRGLFATKNIRPGELIFAERPLMVLPGDEDLPEGFACYRDDTIEQMCTELIRQFTPEEMESYASLGNVRDHGVSPQLGKFLTNSVSISFRDIRGTATTRYNALFPTLCYTNHSCGPNSGWLFDYKTFAIFLRAGRAIAKGEEITVNYTNDSASRNERIGSLRANYDFTCYCKHCTCADVSSCDKSRQELSQWLDTTSINEWIMSDPILTAQKVLNIFKLITLEGLEYAFAEKPFLAFTVLFGSLGLEEEMIHWGKYVVAMACVSQDFCETMLHWMSDPPITFPYWNRSPFSGDTAVIQAVFEKIQAYYDDKRKADYHDVPKKTVLLRKMMMRLCSV</sequence>
<dbReference type="CDD" id="cd20071">
    <property type="entry name" value="SET_SMYD"/>
    <property type="match status" value="1"/>
</dbReference>
<dbReference type="HOGENOM" id="CLU_689213_0_0_1"/>
<dbReference type="AlphaFoldDB" id="A0A0C9UKP0"/>
<dbReference type="Proteomes" id="UP000054279">
    <property type="component" value="Unassembled WGS sequence"/>
</dbReference>
<reference evidence="2 3" key="1">
    <citation type="submission" date="2014-06" db="EMBL/GenBank/DDBJ databases">
        <title>Evolutionary Origins and Diversification of the Mycorrhizal Mutualists.</title>
        <authorList>
            <consortium name="DOE Joint Genome Institute"/>
            <consortium name="Mycorrhizal Genomics Consortium"/>
            <person name="Kohler A."/>
            <person name="Kuo A."/>
            <person name="Nagy L.G."/>
            <person name="Floudas D."/>
            <person name="Copeland A."/>
            <person name="Barry K.W."/>
            <person name="Cichocki N."/>
            <person name="Veneault-Fourrey C."/>
            <person name="LaButti K."/>
            <person name="Lindquist E.A."/>
            <person name="Lipzen A."/>
            <person name="Lundell T."/>
            <person name="Morin E."/>
            <person name="Murat C."/>
            <person name="Riley R."/>
            <person name="Ohm R."/>
            <person name="Sun H."/>
            <person name="Tunlid A."/>
            <person name="Henrissat B."/>
            <person name="Grigoriev I.V."/>
            <person name="Hibbett D.S."/>
            <person name="Martin F."/>
        </authorList>
    </citation>
    <scope>NUCLEOTIDE SEQUENCE [LARGE SCALE GENOMIC DNA]</scope>
    <source>
        <strain evidence="2 3">SS14</strain>
    </source>
</reference>
<dbReference type="InterPro" id="IPR001214">
    <property type="entry name" value="SET_dom"/>
</dbReference>
<dbReference type="PROSITE" id="PS50280">
    <property type="entry name" value="SET"/>
    <property type="match status" value="1"/>
</dbReference>
<evidence type="ECO:0000313" key="2">
    <source>
        <dbReference type="EMBL" id="KIJ25810.1"/>
    </source>
</evidence>
<dbReference type="SUPFAM" id="SSF82199">
    <property type="entry name" value="SET domain"/>
    <property type="match status" value="1"/>
</dbReference>
<dbReference type="Gene3D" id="1.10.220.160">
    <property type="match status" value="1"/>
</dbReference>
<dbReference type="PANTHER" id="PTHR47332">
    <property type="entry name" value="SET DOMAIN-CONTAINING PROTEIN 5"/>
    <property type="match status" value="1"/>
</dbReference>
<dbReference type="Pfam" id="PF00856">
    <property type="entry name" value="SET"/>
    <property type="match status" value="1"/>
</dbReference>
<evidence type="ECO:0000259" key="1">
    <source>
        <dbReference type="PROSITE" id="PS50280"/>
    </source>
</evidence>
<gene>
    <name evidence="2" type="ORF">M422DRAFT_273187</name>
</gene>
<accession>A0A0C9UKP0</accession>
<organism evidence="2 3">
    <name type="scientific">Sphaerobolus stellatus (strain SS14)</name>
    <dbReference type="NCBI Taxonomy" id="990650"/>
    <lineage>
        <taxon>Eukaryota</taxon>
        <taxon>Fungi</taxon>
        <taxon>Dikarya</taxon>
        <taxon>Basidiomycota</taxon>
        <taxon>Agaricomycotina</taxon>
        <taxon>Agaricomycetes</taxon>
        <taxon>Phallomycetidae</taxon>
        <taxon>Geastrales</taxon>
        <taxon>Sphaerobolaceae</taxon>
        <taxon>Sphaerobolus</taxon>
    </lineage>
</organism>
<evidence type="ECO:0000313" key="3">
    <source>
        <dbReference type="Proteomes" id="UP000054279"/>
    </source>
</evidence>
<feature type="domain" description="SET" evidence="1">
    <location>
        <begin position="50"/>
        <end position="212"/>
    </location>
</feature>
<name>A0A0C9UKP0_SPHS4</name>
<dbReference type="PANTHER" id="PTHR47332:SF4">
    <property type="entry name" value="SET DOMAIN-CONTAINING PROTEIN 5"/>
    <property type="match status" value="1"/>
</dbReference>
<keyword evidence="3" id="KW-1185">Reference proteome</keyword>
<dbReference type="EMBL" id="KN837397">
    <property type="protein sequence ID" value="KIJ25810.1"/>
    <property type="molecule type" value="Genomic_DNA"/>
</dbReference>
<dbReference type="InterPro" id="IPR046341">
    <property type="entry name" value="SET_dom_sf"/>
</dbReference>
<proteinExistence type="predicted"/>
<dbReference type="SMART" id="SM00317">
    <property type="entry name" value="SET"/>
    <property type="match status" value="1"/>
</dbReference>
<protein>
    <recommendedName>
        <fullName evidence="1">SET domain-containing protein</fullName>
    </recommendedName>
</protein>
<dbReference type="OrthoDB" id="265717at2759"/>
<dbReference type="InterPro" id="IPR053185">
    <property type="entry name" value="SET_domain_protein"/>
</dbReference>
<dbReference type="Gene3D" id="2.170.270.10">
    <property type="entry name" value="SET domain"/>
    <property type="match status" value="1"/>
</dbReference>